<dbReference type="InterPro" id="IPR002939">
    <property type="entry name" value="DnaJ_C"/>
</dbReference>
<feature type="domain" description="CR-type" evidence="8">
    <location>
        <begin position="195"/>
        <end position="272"/>
    </location>
</feature>
<dbReference type="InterPro" id="IPR036869">
    <property type="entry name" value="J_dom_sf"/>
</dbReference>
<evidence type="ECO:0000259" key="8">
    <source>
        <dbReference type="PROSITE" id="PS51188"/>
    </source>
</evidence>
<dbReference type="CDD" id="cd10719">
    <property type="entry name" value="DnaJ_zf"/>
    <property type="match status" value="1"/>
</dbReference>
<dbReference type="CDD" id="cd06257">
    <property type="entry name" value="DnaJ"/>
    <property type="match status" value="1"/>
</dbReference>
<dbReference type="Gene3D" id="2.60.260.20">
    <property type="entry name" value="Urease metallochaperone UreE, N-terminal domain"/>
    <property type="match status" value="2"/>
</dbReference>
<dbReference type="Pfam" id="PF01556">
    <property type="entry name" value="DnaJ_C"/>
    <property type="match status" value="1"/>
</dbReference>
<dbReference type="PROSITE" id="PS00636">
    <property type="entry name" value="DNAJ_1"/>
    <property type="match status" value="1"/>
</dbReference>
<dbReference type="InterPro" id="IPR001623">
    <property type="entry name" value="DnaJ_domain"/>
</dbReference>
<keyword evidence="2" id="KW-0677">Repeat</keyword>
<dbReference type="Pfam" id="PF00684">
    <property type="entry name" value="DnaJ_CXXCXGXG"/>
    <property type="match status" value="1"/>
</dbReference>
<dbReference type="PRINTS" id="PR00625">
    <property type="entry name" value="JDOMAIN"/>
</dbReference>
<dbReference type="CDD" id="cd10747">
    <property type="entry name" value="DnaJ_C"/>
    <property type="match status" value="1"/>
</dbReference>
<dbReference type="GO" id="GO:0008270">
    <property type="term" value="F:zinc ion binding"/>
    <property type="evidence" value="ECO:0007669"/>
    <property type="project" value="UniProtKB-KW"/>
</dbReference>
<dbReference type="InterPro" id="IPR018253">
    <property type="entry name" value="DnaJ_domain_CS"/>
</dbReference>
<evidence type="ECO:0000256" key="6">
    <source>
        <dbReference type="PROSITE-ProRule" id="PRU00546"/>
    </source>
</evidence>
<name>A0A0H5RAR1_9EUKA</name>
<organism evidence="9">
    <name type="scientific">Spongospora subterranea</name>
    <dbReference type="NCBI Taxonomy" id="70186"/>
    <lineage>
        <taxon>Eukaryota</taxon>
        <taxon>Sar</taxon>
        <taxon>Rhizaria</taxon>
        <taxon>Endomyxa</taxon>
        <taxon>Phytomyxea</taxon>
        <taxon>Plasmodiophorida</taxon>
        <taxon>Plasmodiophoridae</taxon>
        <taxon>Spongospora</taxon>
    </lineage>
</organism>
<dbReference type="SUPFAM" id="SSF49493">
    <property type="entry name" value="HSP40/DnaJ peptide-binding domain"/>
    <property type="match status" value="2"/>
</dbReference>
<dbReference type="AlphaFoldDB" id="A0A0H5RAR1"/>
<feature type="non-terminal residue" evidence="9">
    <location>
        <position position="1"/>
    </location>
</feature>
<dbReference type="FunFam" id="2.60.260.20:FF:000005">
    <property type="entry name" value="Chaperone protein dnaJ 1, mitochondrial"/>
    <property type="match status" value="1"/>
</dbReference>
<dbReference type="FunFam" id="2.10.230.10:FF:000002">
    <property type="entry name" value="Molecular chaperone DnaJ"/>
    <property type="match status" value="1"/>
</dbReference>
<keyword evidence="5" id="KW-0143">Chaperone</keyword>
<dbReference type="GO" id="GO:0031072">
    <property type="term" value="F:heat shock protein binding"/>
    <property type="evidence" value="ECO:0007669"/>
    <property type="project" value="InterPro"/>
</dbReference>
<dbReference type="InterPro" id="IPR001305">
    <property type="entry name" value="HSP_DnaJ_Cys-rich_dom"/>
</dbReference>
<feature type="domain" description="J" evidence="7">
    <location>
        <begin position="62"/>
        <end position="126"/>
    </location>
</feature>
<evidence type="ECO:0000313" key="9">
    <source>
        <dbReference type="EMBL" id="CRZ10737.1"/>
    </source>
</evidence>
<dbReference type="PANTHER" id="PTHR43096:SF52">
    <property type="entry name" value="DNAJ HOMOLOG 1, MITOCHONDRIAL-RELATED"/>
    <property type="match status" value="1"/>
</dbReference>
<dbReference type="NCBIfam" id="NF008035">
    <property type="entry name" value="PRK10767.1"/>
    <property type="match status" value="1"/>
</dbReference>
<dbReference type="GO" id="GO:0009408">
    <property type="term" value="P:response to heat"/>
    <property type="evidence" value="ECO:0007669"/>
    <property type="project" value="InterPro"/>
</dbReference>
<dbReference type="GO" id="GO:0005737">
    <property type="term" value="C:cytoplasm"/>
    <property type="evidence" value="ECO:0007669"/>
    <property type="project" value="TreeGrafter"/>
</dbReference>
<dbReference type="EMBL" id="HACM01010295">
    <property type="protein sequence ID" value="CRZ10737.1"/>
    <property type="molecule type" value="Transcribed_RNA"/>
</dbReference>
<keyword evidence="3 6" id="KW-0863">Zinc-finger</keyword>
<dbReference type="GO" id="GO:0042026">
    <property type="term" value="P:protein refolding"/>
    <property type="evidence" value="ECO:0007669"/>
    <property type="project" value="TreeGrafter"/>
</dbReference>
<dbReference type="Gene3D" id="2.10.230.10">
    <property type="entry name" value="Heat shock protein DnaJ, cysteine-rich domain"/>
    <property type="match status" value="1"/>
</dbReference>
<evidence type="ECO:0000256" key="4">
    <source>
        <dbReference type="ARBA" id="ARBA00022833"/>
    </source>
</evidence>
<dbReference type="InterPro" id="IPR036410">
    <property type="entry name" value="HSP_DnaJ_Cys-rich_dom_sf"/>
</dbReference>
<evidence type="ECO:0000256" key="1">
    <source>
        <dbReference type="ARBA" id="ARBA00022723"/>
    </source>
</evidence>
<dbReference type="PANTHER" id="PTHR43096">
    <property type="entry name" value="DNAJ HOMOLOG 1, MITOCHONDRIAL-RELATED"/>
    <property type="match status" value="1"/>
</dbReference>
<evidence type="ECO:0000256" key="3">
    <source>
        <dbReference type="ARBA" id="ARBA00022771"/>
    </source>
</evidence>
<evidence type="ECO:0000256" key="5">
    <source>
        <dbReference type="ARBA" id="ARBA00023186"/>
    </source>
</evidence>
<feature type="zinc finger region" description="CR-type" evidence="6">
    <location>
        <begin position="195"/>
        <end position="272"/>
    </location>
</feature>
<proteinExistence type="inferred from homology"/>
<dbReference type="Gene3D" id="1.10.287.110">
    <property type="entry name" value="DnaJ domain"/>
    <property type="match status" value="1"/>
</dbReference>
<dbReference type="InterPro" id="IPR008971">
    <property type="entry name" value="HSP40/DnaJ_pept-bd"/>
</dbReference>
<evidence type="ECO:0000259" key="7">
    <source>
        <dbReference type="PROSITE" id="PS50076"/>
    </source>
</evidence>
<accession>A0A0H5RAR1</accession>
<dbReference type="SUPFAM" id="SSF46565">
    <property type="entry name" value="Chaperone J-domain"/>
    <property type="match status" value="1"/>
</dbReference>
<evidence type="ECO:0008006" key="10">
    <source>
        <dbReference type="Google" id="ProtNLM"/>
    </source>
</evidence>
<dbReference type="PROSITE" id="PS51188">
    <property type="entry name" value="ZF_CR"/>
    <property type="match status" value="1"/>
</dbReference>
<dbReference type="HAMAP" id="MF_01152">
    <property type="entry name" value="DnaJ"/>
    <property type="match status" value="1"/>
</dbReference>
<dbReference type="GO" id="GO:0005524">
    <property type="term" value="F:ATP binding"/>
    <property type="evidence" value="ECO:0007669"/>
    <property type="project" value="InterPro"/>
</dbReference>
<reference evidence="9" key="1">
    <citation type="submission" date="2015-04" db="EMBL/GenBank/DDBJ databases">
        <title>The genome sequence of the plant pathogenic Rhizarian Plasmodiophora brassicae reveals insights in its biotrophic life cycle and the origin of chitin synthesis.</title>
        <authorList>
            <person name="Schwelm A."/>
            <person name="Fogelqvist J."/>
            <person name="Knaust A."/>
            <person name="Julke S."/>
            <person name="Lilja T."/>
            <person name="Dhandapani V."/>
            <person name="Bonilla-Rosso G."/>
            <person name="Karlsson M."/>
            <person name="Shevchenko A."/>
            <person name="Choi S.R."/>
            <person name="Kim H.G."/>
            <person name="Park J.Y."/>
            <person name="Lim Y.P."/>
            <person name="Ludwig-Muller J."/>
            <person name="Dixelius C."/>
        </authorList>
    </citation>
    <scope>NUCLEOTIDE SEQUENCE</scope>
    <source>
        <tissue evidence="9">Potato root galls</tissue>
    </source>
</reference>
<protein>
    <recommendedName>
        <fullName evidence="10">J domain-containing protein</fullName>
    </recommendedName>
</protein>
<dbReference type="SUPFAM" id="SSF57938">
    <property type="entry name" value="DnaJ/Hsp40 cysteine-rich domain"/>
    <property type="match status" value="1"/>
</dbReference>
<keyword evidence="1 6" id="KW-0479">Metal-binding</keyword>
<sequence>TPFWINIPAVAVSLARPYVVMASTRLILSRIPLSARRSPRFSICQKRALFHSSPFSHDKHRDHYEVLGVPKNASASDIKRAYYKLAKQYHPDSNSDPSAKEKFTAINNSYQTLSDDTKRAQYDQFGHAAEQMEQGGGGPSAANAQDIFSHFESMFGSAMGGMGGGRARGAESRRPTTGNNIQTTLNLSFMEAIRGVSKDIHIRRHTTCTPCSGTGVQSGTQPKRCPQCGGAGEMAVAQGMFHIVMPCDRCAGTGTRSTPCSSCAGSGLKSESATVRCTIPPGVSNGTSVRVVGQGDSGLRGGSRGNLFVQLSVSEHPILHRDGPDIHVGVDIPFTTAVLGGTVEIPTLDGSADIKIPSGTQPNSKLILRGKGAPDATRRGHVGNEYVHLNVIMPDSKQITTKQRELLQEYVREQEEHRPIQSVVKKIKDFIKGI</sequence>
<dbReference type="InterPro" id="IPR012724">
    <property type="entry name" value="DnaJ"/>
</dbReference>
<dbReference type="PROSITE" id="PS50076">
    <property type="entry name" value="DNAJ_2"/>
    <property type="match status" value="1"/>
</dbReference>
<evidence type="ECO:0000256" key="2">
    <source>
        <dbReference type="ARBA" id="ARBA00022737"/>
    </source>
</evidence>
<dbReference type="GO" id="GO:0051082">
    <property type="term" value="F:unfolded protein binding"/>
    <property type="evidence" value="ECO:0007669"/>
    <property type="project" value="InterPro"/>
</dbReference>
<dbReference type="SMART" id="SM00271">
    <property type="entry name" value="DnaJ"/>
    <property type="match status" value="1"/>
</dbReference>
<keyword evidence="4 6" id="KW-0862">Zinc</keyword>
<dbReference type="Pfam" id="PF00226">
    <property type="entry name" value="DnaJ"/>
    <property type="match status" value="1"/>
</dbReference>